<accession>A0ABV1VUN5</accession>
<dbReference type="Gene3D" id="1.10.101.10">
    <property type="entry name" value="PGBD-like superfamily/PGBD"/>
    <property type="match status" value="1"/>
</dbReference>
<keyword evidence="4" id="KW-1185">Reference proteome</keyword>
<feature type="domain" description="Peptidoglycan binding-like" evidence="2">
    <location>
        <begin position="897"/>
        <end position="934"/>
    </location>
</feature>
<proteinExistence type="predicted"/>
<evidence type="ECO:0000256" key="1">
    <source>
        <dbReference type="SAM" id="MobiDB-lite"/>
    </source>
</evidence>
<gene>
    <name evidence="3" type="ORF">ABT322_39960</name>
</gene>
<comment type="caution">
    <text evidence="3">The sequence shown here is derived from an EMBL/GenBank/DDBJ whole genome shotgun (WGS) entry which is preliminary data.</text>
</comment>
<organism evidence="3 4">
    <name type="scientific">Streptomyces flaveolus</name>
    <dbReference type="NCBI Taxonomy" id="67297"/>
    <lineage>
        <taxon>Bacteria</taxon>
        <taxon>Bacillati</taxon>
        <taxon>Actinomycetota</taxon>
        <taxon>Actinomycetes</taxon>
        <taxon>Kitasatosporales</taxon>
        <taxon>Streptomycetaceae</taxon>
        <taxon>Streptomyces</taxon>
    </lineage>
</organism>
<dbReference type="InterPro" id="IPR038607">
    <property type="entry name" value="PhoD-like_sf"/>
</dbReference>
<reference evidence="3 4" key="1">
    <citation type="submission" date="2024-06" db="EMBL/GenBank/DDBJ databases">
        <title>The Natural Products Discovery Center: Release of the First 8490 Sequenced Strains for Exploring Actinobacteria Biosynthetic Diversity.</title>
        <authorList>
            <person name="Kalkreuter E."/>
            <person name="Kautsar S.A."/>
            <person name="Yang D."/>
            <person name="Bader C.D."/>
            <person name="Teijaro C.N."/>
            <person name="Fluegel L."/>
            <person name="Davis C.M."/>
            <person name="Simpson J.R."/>
            <person name="Lauterbach L."/>
            <person name="Steele A.D."/>
            <person name="Gui C."/>
            <person name="Meng S."/>
            <person name="Li G."/>
            <person name="Viehrig K."/>
            <person name="Ye F."/>
            <person name="Su P."/>
            <person name="Kiefer A.F."/>
            <person name="Nichols A."/>
            <person name="Cepeda A.J."/>
            <person name="Yan W."/>
            <person name="Fan B."/>
            <person name="Jiang Y."/>
            <person name="Adhikari A."/>
            <person name="Zheng C.-J."/>
            <person name="Schuster L."/>
            <person name="Cowan T.M."/>
            <person name="Smanski M.J."/>
            <person name="Chevrette M.G."/>
            <person name="De Carvalho L.P.S."/>
            <person name="Shen B."/>
        </authorList>
    </citation>
    <scope>NUCLEOTIDE SEQUENCE [LARGE SCALE GENOMIC DNA]</scope>
    <source>
        <strain evidence="3 4">NPDC000632</strain>
    </source>
</reference>
<dbReference type="InterPro" id="IPR002477">
    <property type="entry name" value="Peptidoglycan-bd-like"/>
</dbReference>
<sequence length="1504" mass="159005">MGATISPLGGSESATGATETADVATTATTTVALPGSASPTPPLVVAGPLLRRVEPGSVTVFVVTREARTVTLDVLPGNGPADAAPLLTGSAATVALGARTHVVAVTATGGTPLAAGAGYRYRVVFTAAGGPRQGLLEAGVVAAGADEARALLCYPGTDLPGFALPSGPDDLRVLHGGARLPHAAGPDLLAHADTVLAEAVAAASQPSPTPPAEGTPAPPVRPHLLLLHGDQSPADDVSATMLAVVRSAVATLGIPHDKLPRAADAEQPAVLGPGERAALCGASKIPGTWPSHLLSFAEYTAGQLLLWSDAVWPAALPAVEAVHPDARWASFPAALRTAVLDRAPYTATEAQAPLVARLEAWRDDSARLTELRAGLPKVRRLLANVPVLMGLGSQDVTRGWNGGTADATGLLGDSTGRRVVQNALAAHAVLRAWGNTPDRFAAATSPGRTLLNELAAWLTAAVPGEDAHCAAVAQRAGLPSPELIRPAGALDYHFVVTGTRWHLLVLDTATRRSLAVPGGPDRRPVGDADLEAMLDLLPEARPDTLTLVASAVPLHRVATAVTEGTEPAVDQSDSWAADTAGYHWALNRLATRKAPADADRIRRRTLVLLAGGVGHSYGDVVRFSAENAYRVQGTPAGTPVKAESVLLHLTAGALRGTGSDDRALHTGGRRPGPTRQTRVIGWDAPVGAVQAGTQLRAGDQPPVPWQLGGGPPQTGTLSPDRRLNLRPDWFLGLTAAEHDPSGPGAGLRPGQPLGVDPYDIVTGGTADPEDFGELPETDAGPGGTLGLRHYVNALTNHRNALLNWASGTSVVGVNALSDVTAVFTTELQAVRQSVHFLLKEGGDIRPYTDFVLPAAPGPSMYVDRLYANLSLKRGDHDPAATAAVYAGTATPGGGFHVRDLQRDLTELGFAVVAGDPAGVFGPHTEWGVREFQAYARNNRIARQTTQVPPPARWAERLERAWCPEEDRYAGPVSGVVNAQTRFAIALWKRERYRCPVVVEAFTSAGASVPGFDNLWRHTQPGVTGNTICVSDFRDVYTVPAEYGKPQPGGVPAGVPRIPLGHWARYHQVYTRQDTAVPPVTHGVNVQFEGGLVTLPASSWRPSSEVLPESLLPARAPATTPPDLADLVAAADADPADGRLSTYKVIRAVAEVEAIGFFDVLNCYDSAFISGGLYHWTAGPTDVPVLTFPPRTNPGAPPNVDPTYVAAPVDDNWDVNRGELWALLALLKARYPQAFRRHFAAYGVDVLNAWNSAATWAAGTRTYISSASRESEGAPVAMPRKVREFNQFRGWHWAYRMAMAFRLEPEFRHAMWDLARQRVADVLSLSWPDLPGVPAADNYVLANIGTGTGAHRPLVGEVFTSERAVGMILRWHVNRPGGQIVHQNRAGKKLREALRWARQNPAGANLLQPVTNWGDAEEARLVAGLSAVCPSTLQSTLDQVRDWPDWNLTTPGQNPNNYTLPLGDLPDAAPAGTPPPARTVGERQLRPDRGSFRMDAIDLPWVGNH</sequence>
<feature type="region of interest" description="Disordered" evidence="1">
    <location>
        <begin position="200"/>
        <end position="221"/>
    </location>
</feature>
<dbReference type="Gene3D" id="3.60.21.70">
    <property type="entry name" value="PhoD-like phosphatase"/>
    <property type="match status" value="1"/>
</dbReference>
<dbReference type="InterPro" id="IPR036365">
    <property type="entry name" value="PGBD-like_sf"/>
</dbReference>
<dbReference type="Proteomes" id="UP001490330">
    <property type="component" value="Unassembled WGS sequence"/>
</dbReference>
<dbReference type="SUPFAM" id="SSF47090">
    <property type="entry name" value="PGBD-like"/>
    <property type="match status" value="1"/>
</dbReference>
<feature type="region of interest" description="Disordered" evidence="1">
    <location>
        <begin position="657"/>
        <end position="677"/>
    </location>
</feature>
<feature type="region of interest" description="Disordered" evidence="1">
    <location>
        <begin position="1452"/>
        <end position="1483"/>
    </location>
</feature>
<protein>
    <submittedName>
        <fullName evidence="3">Peptidoglycan-binding domain-containing protein</fullName>
    </submittedName>
</protein>
<dbReference type="RefSeq" id="WP_350726046.1">
    <property type="nucleotide sequence ID" value="NZ_JBEPCO010000083.1"/>
</dbReference>
<dbReference type="EMBL" id="JBEPCV010000078">
    <property type="protein sequence ID" value="MER6909766.1"/>
    <property type="molecule type" value="Genomic_DNA"/>
</dbReference>
<dbReference type="InterPro" id="IPR036366">
    <property type="entry name" value="PGBDSf"/>
</dbReference>
<dbReference type="Pfam" id="PF01471">
    <property type="entry name" value="PG_binding_1"/>
    <property type="match status" value="1"/>
</dbReference>
<feature type="region of interest" description="Disordered" evidence="1">
    <location>
        <begin position="1"/>
        <end position="22"/>
    </location>
</feature>
<evidence type="ECO:0000313" key="4">
    <source>
        <dbReference type="Proteomes" id="UP001490330"/>
    </source>
</evidence>
<feature type="compositionally biased region" description="Pro residues" evidence="1">
    <location>
        <begin position="207"/>
        <end position="221"/>
    </location>
</feature>
<evidence type="ECO:0000313" key="3">
    <source>
        <dbReference type="EMBL" id="MER6909766.1"/>
    </source>
</evidence>
<name>A0ABV1VUN5_9ACTN</name>
<evidence type="ECO:0000259" key="2">
    <source>
        <dbReference type="Pfam" id="PF01471"/>
    </source>
</evidence>